<feature type="compositionally biased region" description="Basic residues" evidence="1">
    <location>
        <begin position="1"/>
        <end position="10"/>
    </location>
</feature>
<evidence type="ECO:0000256" key="1">
    <source>
        <dbReference type="SAM" id="MobiDB-lite"/>
    </source>
</evidence>
<reference evidence="2" key="1">
    <citation type="submission" date="2020-07" db="EMBL/GenBank/DDBJ databases">
        <title>Ethylene signaling mediates host invasion by parasitic plants.</title>
        <authorList>
            <person name="Yoshida S."/>
        </authorList>
    </citation>
    <scope>NUCLEOTIDE SEQUENCE</scope>
    <source>
        <strain evidence="2">Okayama</strain>
    </source>
</reference>
<accession>A0A830DPV3</accession>
<protein>
    <submittedName>
        <fullName evidence="2">Uncharacterized protein</fullName>
    </submittedName>
</protein>
<comment type="caution">
    <text evidence="2">The sequence shown here is derived from an EMBL/GenBank/DDBJ whole genome shotgun (WGS) entry which is preliminary data.</text>
</comment>
<organism evidence="2 3">
    <name type="scientific">Phtheirospermum japonicum</name>
    <dbReference type="NCBI Taxonomy" id="374723"/>
    <lineage>
        <taxon>Eukaryota</taxon>
        <taxon>Viridiplantae</taxon>
        <taxon>Streptophyta</taxon>
        <taxon>Embryophyta</taxon>
        <taxon>Tracheophyta</taxon>
        <taxon>Spermatophyta</taxon>
        <taxon>Magnoliopsida</taxon>
        <taxon>eudicotyledons</taxon>
        <taxon>Gunneridae</taxon>
        <taxon>Pentapetalae</taxon>
        <taxon>asterids</taxon>
        <taxon>lamiids</taxon>
        <taxon>Lamiales</taxon>
        <taxon>Orobanchaceae</taxon>
        <taxon>Orobanchaceae incertae sedis</taxon>
        <taxon>Phtheirospermum</taxon>
    </lineage>
</organism>
<keyword evidence="3" id="KW-1185">Reference proteome</keyword>
<proteinExistence type="predicted"/>
<dbReference type="Proteomes" id="UP000653305">
    <property type="component" value="Unassembled WGS sequence"/>
</dbReference>
<name>A0A830DPV3_9LAMI</name>
<feature type="region of interest" description="Disordered" evidence="1">
    <location>
        <begin position="1"/>
        <end position="28"/>
    </location>
</feature>
<evidence type="ECO:0000313" key="2">
    <source>
        <dbReference type="EMBL" id="GFQ07712.1"/>
    </source>
</evidence>
<evidence type="ECO:0000313" key="3">
    <source>
        <dbReference type="Proteomes" id="UP000653305"/>
    </source>
</evidence>
<gene>
    <name evidence="2" type="ORF">PHJA_002915200</name>
</gene>
<sequence>MAKKKEKSHNRQASGAELTTTNKSKKNSKEIVEVASGAGAVKELQGELHIIYFSVIRFDEFHTQ</sequence>
<dbReference type="AlphaFoldDB" id="A0A830DPV3"/>
<dbReference type="EMBL" id="BMAC01001695">
    <property type="protein sequence ID" value="GFQ07712.1"/>
    <property type="molecule type" value="Genomic_DNA"/>
</dbReference>